<organism evidence="2 3">
    <name type="scientific">Actinidia chinensis var. chinensis</name>
    <name type="common">Chinese soft-hair kiwi</name>
    <dbReference type="NCBI Taxonomy" id="1590841"/>
    <lineage>
        <taxon>Eukaryota</taxon>
        <taxon>Viridiplantae</taxon>
        <taxon>Streptophyta</taxon>
        <taxon>Embryophyta</taxon>
        <taxon>Tracheophyta</taxon>
        <taxon>Spermatophyta</taxon>
        <taxon>Magnoliopsida</taxon>
        <taxon>eudicotyledons</taxon>
        <taxon>Gunneridae</taxon>
        <taxon>Pentapetalae</taxon>
        <taxon>asterids</taxon>
        <taxon>Ericales</taxon>
        <taxon>Actinidiaceae</taxon>
        <taxon>Actinidia</taxon>
    </lineage>
</organism>
<gene>
    <name evidence="2" type="ORF">CEY00_Acc13149</name>
</gene>
<reference evidence="3" key="2">
    <citation type="journal article" date="2018" name="BMC Genomics">
        <title>A manually annotated Actinidia chinensis var. chinensis (kiwifruit) genome highlights the challenges associated with draft genomes and gene prediction in plants.</title>
        <authorList>
            <person name="Pilkington S.M."/>
            <person name="Crowhurst R."/>
            <person name="Hilario E."/>
            <person name="Nardozza S."/>
            <person name="Fraser L."/>
            <person name="Peng Y."/>
            <person name="Gunaseelan K."/>
            <person name="Simpson R."/>
            <person name="Tahir J."/>
            <person name="Deroles S.C."/>
            <person name="Templeton K."/>
            <person name="Luo Z."/>
            <person name="Davy M."/>
            <person name="Cheng C."/>
            <person name="McNeilage M."/>
            <person name="Scaglione D."/>
            <person name="Liu Y."/>
            <person name="Zhang Q."/>
            <person name="Datson P."/>
            <person name="De Silva N."/>
            <person name="Gardiner S.E."/>
            <person name="Bassett H."/>
            <person name="Chagne D."/>
            <person name="McCallum J."/>
            <person name="Dzierzon H."/>
            <person name="Deng C."/>
            <person name="Wang Y.Y."/>
            <person name="Barron L."/>
            <person name="Manako K."/>
            <person name="Bowen J."/>
            <person name="Foster T.M."/>
            <person name="Erridge Z.A."/>
            <person name="Tiffin H."/>
            <person name="Waite C.N."/>
            <person name="Davies K.M."/>
            <person name="Grierson E.P."/>
            <person name="Laing W.A."/>
            <person name="Kirk R."/>
            <person name="Chen X."/>
            <person name="Wood M."/>
            <person name="Montefiori M."/>
            <person name="Brummell D.A."/>
            <person name="Schwinn K.E."/>
            <person name="Catanach A."/>
            <person name="Fullerton C."/>
            <person name="Li D."/>
            <person name="Meiyalaghan S."/>
            <person name="Nieuwenhuizen N."/>
            <person name="Read N."/>
            <person name="Prakash R."/>
            <person name="Hunter D."/>
            <person name="Zhang H."/>
            <person name="McKenzie M."/>
            <person name="Knabel M."/>
            <person name="Harris A."/>
            <person name="Allan A.C."/>
            <person name="Gleave A."/>
            <person name="Chen A."/>
            <person name="Janssen B.J."/>
            <person name="Plunkett B."/>
            <person name="Ampomah-Dwamena C."/>
            <person name="Voogd C."/>
            <person name="Leif D."/>
            <person name="Lafferty D."/>
            <person name="Souleyre E.J.F."/>
            <person name="Varkonyi-Gasic E."/>
            <person name="Gambi F."/>
            <person name="Hanley J."/>
            <person name="Yao J.L."/>
            <person name="Cheung J."/>
            <person name="David K.M."/>
            <person name="Warren B."/>
            <person name="Marsh K."/>
            <person name="Snowden K.C."/>
            <person name="Lin-Wang K."/>
            <person name="Brian L."/>
            <person name="Martinez-Sanchez M."/>
            <person name="Wang M."/>
            <person name="Ileperuma N."/>
            <person name="Macnee N."/>
            <person name="Campin R."/>
            <person name="McAtee P."/>
            <person name="Drummond R.S.M."/>
            <person name="Espley R.V."/>
            <person name="Ireland H.S."/>
            <person name="Wu R."/>
            <person name="Atkinson R.G."/>
            <person name="Karunairetnam S."/>
            <person name="Bulley S."/>
            <person name="Chunkath S."/>
            <person name="Hanley Z."/>
            <person name="Storey R."/>
            <person name="Thrimawithana A.H."/>
            <person name="Thomson S."/>
            <person name="David C."/>
            <person name="Testolin R."/>
            <person name="Huang H."/>
            <person name="Hellens R.P."/>
            <person name="Schaffer R.J."/>
        </authorList>
    </citation>
    <scope>NUCLEOTIDE SEQUENCE [LARGE SCALE GENOMIC DNA]</scope>
    <source>
        <strain evidence="3">cv. Red5</strain>
    </source>
</reference>
<keyword evidence="1" id="KW-0732">Signal</keyword>
<evidence type="ECO:0008006" key="4">
    <source>
        <dbReference type="Google" id="ProtNLM"/>
    </source>
</evidence>
<dbReference type="InParanoid" id="A0A2R6QV96"/>
<dbReference type="PANTHER" id="PTHR36616:SF5">
    <property type="entry name" value="DIS3-EXONUCLEASE-LIKE PROTEIN"/>
    <property type="match status" value="1"/>
</dbReference>
<evidence type="ECO:0000313" key="3">
    <source>
        <dbReference type="Proteomes" id="UP000241394"/>
    </source>
</evidence>
<evidence type="ECO:0000313" key="2">
    <source>
        <dbReference type="EMBL" id="PSS15657.1"/>
    </source>
</evidence>
<dbReference type="PANTHER" id="PTHR36616">
    <property type="entry name" value="BNAC07G32700D PROTEIN"/>
    <property type="match status" value="1"/>
</dbReference>
<dbReference type="Proteomes" id="UP000241394">
    <property type="component" value="Chromosome LG12"/>
</dbReference>
<evidence type="ECO:0000256" key="1">
    <source>
        <dbReference type="SAM" id="SignalP"/>
    </source>
</evidence>
<reference evidence="2 3" key="1">
    <citation type="submission" date="2017-07" db="EMBL/GenBank/DDBJ databases">
        <title>An improved, manually edited Actinidia chinensis var. chinensis (kiwifruit) genome highlights the challenges associated with draft genomes and gene prediction in plants.</title>
        <authorList>
            <person name="Pilkington S."/>
            <person name="Crowhurst R."/>
            <person name="Hilario E."/>
            <person name="Nardozza S."/>
            <person name="Fraser L."/>
            <person name="Peng Y."/>
            <person name="Gunaseelan K."/>
            <person name="Simpson R."/>
            <person name="Tahir J."/>
            <person name="Deroles S."/>
            <person name="Templeton K."/>
            <person name="Luo Z."/>
            <person name="Davy M."/>
            <person name="Cheng C."/>
            <person name="Mcneilage M."/>
            <person name="Scaglione D."/>
            <person name="Liu Y."/>
            <person name="Zhang Q."/>
            <person name="Datson P."/>
            <person name="De Silva N."/>
            <person name="Gardiner S."/>
            <person name="Bassett H."/>
            <person name="Chagne D."/>
            <person name="Mccallum J."/>
            <person name="Dzierzon H."/>
            <person name="Deng C."/>
            <person name="Wang Y.-Y."/>
            <person name="Barron N."/>
            <person name="Manako K."/>
            <person name="Bowen J."/>
            <person name="Foster T."/>
            <person name="Erridge Z."/>
            <person name="Tiffin H."/>
            <person name="Waite C."/>
            <person name="Davies K."/>
            <person name="Grierson E."/>
            <person name="Laing W."/>
            <person name="Kirk R."/>
            <person name="Chen X."/>
            <person name="Wood M."/>
            <person name="Montefiori M."/>
            <person name="Brummell D."/>
            <person name="Schwinn K."/>
            <person name="Catanach A."/>
            <person name="Fullerton C."/>
            <person name="Li D."/>
            <person name="Meiyalaghan S."/>
            <person name="Nieuwenhuizen N."/>
            <person name="Read N."/>
            <person name="Prakash R."/>
            <person name="Hunter D."/>
            <person name="Zhang H."/>
            <person name="Mckenzie M."/>
            <person name="Knabel M."/>
            <person name="Harris A."/>
            <person name="Allan A."/>
            <person name="Chen A."/>
            <person name="Janssen B."/>
            <person name="Plunkett B."/>
            <person name="Dwamena C."/>
            <person name="Voogd C."/>
            <person name="Leif D."/>
            <person name="Lafferty D."/>
            <person name="Souleyre E."/>
            <person name="Varkonyi-Gasic E."/>
            <person name="Gambi F."/>
            <person name="Hanley J."/>
            <person name="Yao J.-L."/>
            <person name="Cheung J."/>
            <person name="David K."/>
            <person name="Warren B."/>
            <person name="Marsh K."/>
            <person name="Snowden K."/>
            <person name="Lin-Wang K."/>
            <person name="Brian L."/>
            <person name="Martinez-Sanchez M."/>
            <person name="Wang M."/>
            <person name="Ileperuma N."/>
            <person name="Macnee N."/>
            <person name="Campin R."/>
            <person name="Mcatee P."/>
            <person name="Drummond R."/>
            <person name="Espley R."/>
            <person name="Ireland H."/>
            <person name="Wu R."/>
            <person name="Atkinson R."/>
            <person name="Karunairetnam S."/>
            <person name="Bulley S."/>
            <person name="Chunkath S."/>
            <person name="Hanley Z."/>
            <person name="Storey R."/>
            <person name="Thrimawithana A."/>
            <person name="Thomson S."/>
            <person name="David C."/>
            <person name="Testolin R."/>
        </authorList>
    </citation>
    <scope>NUCLEOTIDE SEQUENCE [LARGE SCALE GENOMIC DNA]</scope>
    <source>
        <strain evidence="3">cv. Red5</strain>
        <tissue evidence="2">Young leaf</tissue>
    </source>
</reference>
<feature type="signal peptide" evidence="1">
    <location>
        <begin position="1"/>
        <end position="24"/>
    </location>
</feature>
<keyword evidence="3" id="KW-1185">Reference proteome</keyword>
<accession>A0A2R6QV96</accession>
<name>A0A2R6QV96_ACTCC</name>
<feature type="chain" id="PRO_5015346613" description="Secreted protein" evidence="1">
    <location>
        <begin position="25"/>
        <end position="69"/>
    </location>
</feature>
<comment type="caution">
    <text evidence="2">The sequence shown here is derived from an EMBL/GenBank/DDBJ whole genome shotgun (WGS) entry which is preliminary data.</text>
</comment>
<protein>
    <recommendedName>
        <fullName evidence="4">Secreted protein</fullName>
    </recommendedName>
</protein>
<dbReference type="Gramene" id="PSS15657">
    <property type="protein sequence ID" value="PSS15657"/>
    <property type="gene ID" value="CEY00_Acc13149"/>
</dbReference>
<sequence length="69" mass="8162">MLQLFFAVAFTAAPLALHVPRIRCLNLFVENIEQLLRQSSSASRRLRHLISRFFSTAFRTTRWVRKRQS</sequence>
<dbReference type="AlphaFoldDB" id="A0A2R6QV96"/>
<proteinExistence type="predicted"/>
<dbReference type="EMBL" id="NKQK01000012">
    <property type="protein sequence ID" value="PSS15657.1"/>
    <property type="molecule type" value="Genomic_DNA"/>
</dbReference>
<dbReference type="OrthoDB" id="10363862at2759"/>